<name>L2FKY0_COLFN</name>
<feature type="region of interest" description="Disordered" evidence="1">
    <location>
        <begin position="81"/>
        <end position="110"/>
    </location>
</feature>
<accession>L2FKY0</accession>
<dbReference type="AlphaFoldDB" id="L2FKY0"/>
<proteinExistence type="predicted"/>
<dbReference type="HOGENOM" id="CLU_1815666_0_0_1"/>
<feature type="compositionally biased region" description="Gly residues" evidence="1">
    <location>
        <begin position="129"/>
        <end position="142"/>
    </location>
</feature>
<feature type="region of interest" description="Disordered" evidence="1">
    <location>
        <begin position="123"/>
        <end position="142"/>
    </location>
</feature>
<protein>
    <submittedName>
        <fullName evidence="2">Mannose-6-phosphate class i</fullName>
    </submittedName>
</protein>
<gene>
    <name evidence="2" type="ORF">CGGC5_12642</name>
</gene>
<sequence length="142" mass="14762">MAPIVFPANQPPARFYLGGPQISSFRSDKPSGPNEPEDWIASTTYCLGCARSKLGMTVLPDGRLLADAIAADPEYWLGPGPFRDGHETARQAARRAAEASGACAPAPGLGEGARWREARQGRGLVSPHAGGGVPGFEGGCDS</sequence>
<dbReference type="STRING" id="1213859.L2FKY0"/>
<dbReference type="EMBL" id="KB021057">
    <property type="protein sequence ID" value="ELA26378.1"/>
    <property type="molecule type" value="Genomic_DNA"/>
</dbReference>
<reference evidence="2" key="1">
    <citation type="submission" date="2012-08" db="EMBL/GenBank/DDBJ databases">
        <title>Genome analysis of Colletotrichum orbiculare and Colletotrichum fructicola.</title>
        <authorList>
            <person name="Gan P.H.P."/>
            <person name="Ikeda K."/>
            <person name="Irieda H."/>
            <person name="Narusaka M."/>
            <person name="O'Connell R.J."/>
            <person name="Narusaka Y."/>
            <person name="Takano Y."/>
            <person name="Kubo Y."/>
            <person name="Shirasu K."/>
        </authorList>
    </citation>
    <scope>NUCLEOTIDE SEQUENCE</scope>
    <source>
        <strain evidence="2">Nara gc5</strain>
    </source>
</reference>
<organism evidence="2">
    <name type="scientific">Colletotrichum fructicola (strain Nara gc5)</name>
    <name type="common">Anthracnose fungus</name>
    <name type="synonym">Colletotrichum gloeosporioides (strain Nara gc5)</name>
    <dbReference type="NCBI Taxonomy" id="1213859"/>
    <lineage>
        <taxon>Eukaryota</taxon>
        <taxon>Fungi</taxon>
        <taxon>Dikarya</taxon>
        <taxon>Ascomycota</taxon>
        <taxon>Pezizomycotina</taxon>
        <taxon>Sordariomycetes</taxon>
        <taxon>Hypocreomycetidae</taxon>
        <taxon>Glomerellales</taxon>
        <taxon>Glomerellaceae</taxon>
        <taxon>Colletotrichum</taxon>
        <taxon>Colletotrichum gloeosporioides species complex</taxon>
    </lineage>
</organism>
<evidence type="ECO:0000256" key="1">
    <source>
        <dbReference type="SAM" id="MobiDB-lite"/>
    </source>
</evidence>
<evidence type="ECO:0000313" key="2">
    <source>
        <dbReference type="EMBL" id="ELA26378.1"/>
    </source>
</evidence>